<organism evidence="2 4">
    <name type="scientific">Didymodactylos carnosus</name>
    <dbReference type="NCBI Taxonomy" id="1234261"/>
    <lineage>
        <taxon>Eukaryota</taxon>
        <taxon>Metazoa</taxon>
        <taxon>Spiralia</taxon>
        <taxon>Gnathifera</taxon>
        <taxon>Rotifera</taxon>
        <taxon>Eurotatoria</taxon>
        <taxon>Bdelloidea</taxon>
        <taxon>Philodinida</taxon>
        <taxon>Philodinidae</taxon>
        <taxon>Didymodactylos</taxon>
    </lineage>
</organism>
<dbReference type="Proteomes" id="UP000681722">
    <property type="component" value="Unassembled WGS sequence"/>
</dbReference>
<accession>A0A813W8I4</accession>
<dbReference type="InterPro" id="IPR027417">
    <property type="entry name" value="P-loop_NTPase"/>
</dbReference>
<name>A0A813W8I4_9BILA</name>
<keyword evidence="4" id="KW-1185">Reference proteome</keyword>
<gene>
    <name evidence="2" type="ORF">GPM918_LOCUS6096</name>
    <name evidence="3" type="ORF">SRO942_LOCUS6096</name>
</gene>
<feature type="domain" description="Guanylate-binding protein N-terminal" evidence="1">
    <location>
        <begin position="10"/>
        <end position="80"/>
    </location>
</feature>
<dbReference type="Proteomes" id="UP000663829">
    <property type="component" value="Unassembled WGS sequence"/>
</dbReference>
<dbReference type="EMBL" id="CAJNOQ010000922">
    <property type="protein sequence ID" value="CAF0851493.1"/>
    <property type="molecule type" value="Genomic_DNA"/>
</dbReference>
<reference evidence="2" key="1">
    <citation type="submission" date="2021-02" db="EMBL/GenBank/DDBJ databases">
        <authorList>
            <person name="Nowell W R."/>
        </authorList>
    </citation>
    <scope>NUCLEOTIDE SEQUENCE</scope>
</reference>
<evidence type="ECO:0000313" key="2">
    <source>
        <dbReference type="EMBL" id="CAF0851493.1"/>
    </source>
</evidence>
<dbReference type="GO" id="GO:0003924">
    <property type="term" value="F:GTPase activity"/>
    <property type="evidence" value="ECO:0007669"/>
    <property type="project" value="InterPro"/>
</dbReference>
<sequence>MFFNLIIVYVGDMGVGKSKLPTVIVNTFYTQRPQRSFRSGPGIYGVTHGIWMWSDSLPHPSGEGSVLLLDCEGMDDIDKNIGANYVIDKDQKQMMNK</sequence>
<comment type="caution">
    <text evidence="2">The sequence shown here is derived from an EMBL/GenBank/DDBJ whole genome shotgun (WGS) entry which is preliminary data.</text>
</comment>
<dbReference type="GO" id="GO:0005525">
    <property type="term" value="F:GTP binding"/>
    <property type="evidence" value="ECO:0007669"/>
    <property type="project" value="InterPro"/>
</dbReference>
<dbReference type="Pfam" id="PF02263">
    <property type="entry name" value="GBP"/>
    <property type="match status" value="1"/>
</dbReference>
<dbReference type="Gene3D" id="3.40.50.300">
    <property type="entry name" value="P-loop containing nucleotide triphosphate hydrolases"/>
    <property type="match status" value="1"/>
</dbReference>
<evidence type="ECO:0000313" key="3">
    <source>
        <dbReference type="EMBL" id="CAF3639097.1"/>
    </source>
</evidence>
<evidence type="ECO:0000313" key="4">
    <source>
        <dbReference type="Proteomes" id="UP000663829"/>
    </source>
</evidence>
<dbReference type="OrthoDB" id="2135133at2759"/>
<protein>
    <recommendedName>
        <fullName evidence="1">Guanylate-binding protein N-terminal domain-containing protein</fullName>
    </recommendedName>
</protein>
<proteinExistence type="predicted"/>
<dbReference type="EMBL" id="CAJOBC010000922">
    <property type="protein sequence ID" value="CAF3639097.1"/>
    <property type="molecule type" value="Genomic_DNA"/>
</dbReference>
<dbReference type="InterPro" id="IPR015894">
    <property type="entry name" value="Guanylate-bd_N"/>
</dbReference>
<dbReference type="SUPFAM" id="SSF52540">
    <property type="entry name" value="P-loop containing nucleoside triphosphate hydrolases"/>
    <property type="match status" value="1"/>
</dbReference>
<dbReference type="AlphaFoldDB" id="A0A813W8I4"/>
<evidence type="ECO:0000259" key="1">
    <source>
        <dbReference type="Pfam" id="PF02263"/>
    </source>
</evidence>